<accession>A0A1J4RRW3</accession>
<dbReference type="Proteomes" id="UP000182753">
    <property type="component" value="Unassembled WGS sequence"/>
</dbReference>
<dbReference type="EMBL" id="MNUJ01000026">
    <property type="protein sequence ID" value="OIN89760.1"/>
    <property type="molecule type" value="Genomic_DNA"/>
</dbReference>
<gene>
    <name evidence="3" type="ORF">AUJ40_01350</name>
</gene>
<dbReference type="AlphaFoldDB" id="A0A1J4RRW3"/>
<proteinExistence type="predicted"/>
<evidence type="ECO:0000256" key="1">
    <source>
        <dbReference type="SAM" id="MobiDB-lite"/>
    </source>
</evidence>
<reference evidence="3 4" key="1">
    <citation type="journal article" date="2016" name="Environ. Microbiol.">
        <title>Genomic resolution of a cold subsurface aquifer community provides metabolic insights for novel microbes adapted to high CO concentrations.</title>
        <authorList>
            <person name="Probst A.J."/>
            <person name="Castelle C.J."/>
            <person name="Singh A."/>
            <person name="Brown C.T."/>
            <person name="Anantharaman K."/>
            <person name="Sharon I."/>
            <person name="Hug L.A."/>
            <person name="Burstein D."/>
            <person name="Emerson J.B."/>
            <person name="Thomas B.C."/>
            <person name="Banfield J.F."/>
        </authorList>
    </citation>
    <scope>NUCLEOTIDE SEQUENCE [LARGE SCALE GENOMIC DNA]</scope>
    <source>
        <strain evidence="3">CG1_02_42_45</strain>
    </source>
</reference>
<feature type="region of interest" description="Disordered" evidence="1">
    <location>
        <begin position="1"/>
        <end position="24"/>
    </location>
</feature>
<evidence type="ECO:0000259" key="2">
    <source>
        <dbReference type="Pfam" id="PF04014"/>
    </source>
</evidence>
<dbReference type="InterPro" id="IPR007159">
    <property type="entry name" value="SpoVT-AbrB_dom"/>
</dbReference>
<name>A0A1J4RRW3_9BACT</name>
<sequence>MESDQSRPVPVSAEPSPDGRAEAEDRKLIKFSNYSLCVTLPKWVIRKLKWGKGDVVRMIVNENKGEILIRKGLRIPREKELVKKAVLSTKKTSTGKSTPKPSKARW</sequence>
<dbReference type="GO" id="GO:0003677">
    <property type="term" value="F:DNA binding"/>
    <property type="evidence" value="ECO:0007669"/>
    <property type="project" value="InterPro"/>
</dbReference>
<feature type="compositionally biased region" description="Low complexity" evidence="1">
    <location>
        <begin position="88"/>
        <end position="106"/>
    </location>
</feature>
<organism evidence="3 4">
    <name type="scientific">Candidatus Berkelbacteria bacterium CG1_02_42_45</name>
    <dbReference type="NCBI Taxonomy" id="1805036"/>
    <lineage>
        <taxon>Bacteria</taxon>
        <taxon>Candidatus Berkelbacteria</taxon>
    </lineage>
</organism>
<feature type="region of interest" description="Disordered" evidence="1">
    <location>
        <begin position="86"/>
        <end position="106"/>
    </location>
</feature>
<evidence type="ECO:0000313" key="4">
    <source>
        <dbReference type="Proteomes" id="UP000182753"/>
    </source>
</evidence>
<protein>
    <recommendedName>
        <fullName evidence="2">SpoVT-AbrB domain-containing protein</fullName>
    </recommendedName>
</protein>
<evidence type="ECO:0000313" key="3">
    <source>
        <dbReference type="EMBL" id="OIN89760.1"/>
    </source>
</evidence>
<dbReference type="Pfam" id="PF04014">
    <property type="entry name" value="MazE_antitoxin"/>
    <property type="match status" value="1"/>
</dbReference>
<feature type="domain" description="SpoVT-AbrB" evidence="2">
    <location>
        <begin position="37"/>
        <end position="71"/>
    </location>
</feature>
<comment type="caution">
    <text evidence="3">The sequence shown here is derived from an EMBL/GenBank/DDBJ whole genome shotgun (WGS) entry which is preliminary data.</text>
</comment>